<proteinExistence type="predicted"/>
<comment type="caution">
    <text evidence="1">The sequence shown here is derived from an EMBL/GenBank/DDBJ whole genome shotgun (WGS) entry which is preliminary data.</text>
</comment>
<keyword evidence="2" id="KW-1185">Reference proteome</keyword>
<dbReference type="EMBL" id="LXQA011181500">
    <property type="protein sequence ID" value="MCI88021.1"/>
    <property type="molecule type" value="Genomic_DNA"/>
</dbReference>
<organism evidence="1 2">
    <name type="scientific">Trifolium medium</name>
    <dbReference type="NCBI Taxonomy" id="97028"/>
    <lineage>
        <taxon>Eukaryota</taxon>
        <taxon>Viridiplantae</taxon>
        <taxon>Streptophyta</taxon>
        <taxon>Embryophyta</taxon>
        <taxon>Tracheophyta</taxon>
        <taxon>Spermatophyta</taxon>
        <taxon>Magnoliopsida</taxon>
        <taxon>eudicotyledons</taxon>
        <taxon>Gunneridae</taxon>
        <taxon>Pentapetalae</taxon>
        <taxon>rosids</taxon>
        <taxon>fabids</taxon>
        <taxon>Fabales</taxon>
        <taxon>Fabaceae</taxon>
        <taxon>Papilionoideae</taxon>
        <taxon>50 kb inversion clade</taxon>
        <taxon>NPAAA clade</taxon>
        <taxon>Hologalegina</taxon>
        <taxon>IRL clade</taxon>
        <taxon>Trifolieae</taxon>
        <taxon>Trifolium</taxon>
    </lineage>
</organism>
<protein>
    <submittedName>
        <fullName evidence="1">Uncharacterized protein</fullName>
    </submittedName>
</protein>
<feature type="non-terminal residue" evidence="1">
    <location>
        <position position="64"/>
    </location>
</feature>
<sequence length="64" mass="7937">MTMPSMLKMKMKHHFKRQFNHDLNTNHHRINEILKKRVMEEDRVICPYYRVTISIGQFRYGMQK</sequence>
<accession>A0A392VM11</accession>
<dbReference type="AlphaFoldDB" id="A0A392VM11"/>
<evidence type="ECO:0000313" key="1">
    <source>
        <dbReference type="EMBL" id="MCI88021.1"/>
    </source>
</evidence>
<reference evidence="1 2" key="1">
    <citation type="journal article" date="2018" name="Front. Plant Sci.">
        <title>Red Clover (Trifolium pratense) and Zigzag Clover (T. medium) - A Picture of Genomic Similarities and Differences.</title>
        <authorList>
            <person name="Dluhosova J."/>
            <person name="Istvanek J."/>
            <person name="Nedelnik J."/>
            <person name="Repkova J."/>
        </authorList>
    </citation>
    <scope>NUCLEOTIDE SEQUENCE [LARGE SCALE GENOMIC DNA]</scope>
    <source>
        <strain evidence="2">cv. 10/8</strain>
        <tissue evidence="1">Leaf</tissue>
    </source>
</reference>
<name>A0A392VM11_9FABA</name>
<evidence type="ECO:0000313" key="2">
    <source>
        <dbReference type="Proteomes" id="UP000265520"/>
    </source>
</evidence>
<dbReference type="Proteomes" id="UP000265520">
    <property type="component" value="Unassembled WGS sequence"/>
</dbReference>